<proteinExistence type="predicted"/>
<dbReference type="CDD" id="cd17557">
    <property type="entry name" value="REC_Rcp-like"/>
    <property type="match status" value="1"/>
</dbReference>
<dbReference type="EMBL" id="JACNIG010000181">
    <property type="protein sequence ID" value="MBC8431818.1"/>
    <property type="molecule type" value="Genomic_DNA"/>
</dbReference>
<dbReference type="Proteomes" id="UP000605201">
    <property type="component" value="Unassembled WGS sequence"/>
</dbReference>
<dbReference type="SMART" id="SM00448">
    <property type="entry name" value="REC"/>
    <property type="match status" value="1"/>
</dbReference>
<dbReference type="InterPro" id="IPR011006">
    <property type="entry name" value="CheY-like_superfamily"/>
</dbReference>
<accession>A0A8J6NTD2</accession>
<feature type="domain" description="Response regulatory" evidence="2">
    <location>
        <begin position="7"/>
        <end position="135"/>
    </location>
</feature>
<protein>
    <submittedName>
        <fullName evidence="3">Response regulator</fullName>
    </submittedName>
</protein>
<evidence type="ECO:0000256" key="1">
    <source>
        <dbReference type="PROSITE-ProRule" id="PRU00169"/>
    </source>
</evidence>
<dbReference type="PANTHER" id="PTHR44520:SF1">
    <property type="entry name" value="TWO-COMPONENT SYSTEM REGULATORY PROTEIN"/>
    <property type="match status" value="1"/>
</dbReference>
<dbReference type="InterPro" id="IPR052893">
    <property type="entry name" value="TCS_response_regulator"/>
</dbReference>
<evidence type="ECO:0000313" key="4">
    <source>
        <dbReference type="Proteomes" id="UP000605201"/>
    </source>
</evidence>
<sequence>MDYEPSDILLVEDEAAHAELTKRAIRKAGNANQIHIVPDGEEAFDYLYNRGKYEDKAKYPMPGLILLDIKLPGIDGVEVLIKIKEDPLLKRIPVIMLTTSEREEDVLRAYEHYANSYLTKPVGFKEFEEKIMQIDFYWMILNKPPILKE</sequence>
<dbReference type="Gene3D" id="3.40.50.2300">
    <property type="match status" value="1"/>
</dbReference>
<comment type="caution">
    <text evidence="3">The sequence shown here is derived from an EMBL/GenBank/DDBJ whole genome shotgun (WGS) entry which is preliminary data.</text>
</comment>
<dbReference type="PROSITE" id="PS50110">
    <property type="entry name" value="RESPONSE_REGULATORY"/>
    <property type="match status" value="1"/>
</dbReference>
<reference evidence="3 4" key="1">
    <citation type="submission" date="2020-08" db="EMBL/GenBank/DDBJ databases">
        <title>Bridging the membrane lipid divide: bacteria of the FCB group superphylum have the potential to synthesize archaeal ether lipids.</title>
        <authorList>
            <person name="Villanueva L."/>
            <person name="Von Meijenfeldt F.A.B."/>
            <person name="Westbye A.B."/>
            <person name="Yadav S."/>
            <person name="Hopmans E.C."/>
            <person name="Dutilh B.E."/>
            <person name="Sinninghe Damste J.S."/>
        </authorList>
    </citation>
    <scope>NUCLEOTIDE SEQUENCE [LARGE SCALE GENOMIC DNA]</scope>
    <source>
        <strain evidence="3">NIOZ-UU17</strain>
    </source>
</reference>
<dbReference type="InterPro" id="IPR001789">
    <property type="entry name" value="Sig_transdc_resp-reg_receiver"/>
</dbReference>
<dbReference type="PANTHER" id="PTHR44520">
    <property type="entry name" value="RESPONSE REGULATOR RCP1-RELATED"/>
    <property type="match status" value="1"/>
</dbReference>
<name>A0A8J6NTD2_9BACT</name>
<gene>
    <name evidence="3" type="ORF">H8D96_07840</name>
</gene>
<feature type="modified residue" description="4-aspartylphosphate" evidence="1">
    <location>
        <position position="68"/>
    </location>
</feature>
<keyword evidence="1" id="KW-0597">Phosphoprotein</keyword>
<evidence type="ECO:0000259" key="2">
    <source>
        <dbReference type="PROSITE" id="PS50110"/>
    </source>
</evidence>
<dbReference type="AlphaFoldDB" id="A0A8J6NTD2"/>
<dbReference type="GO" id="GO:0000160">
    <property type="term" value="P:phosphorelay signal transduction system"/>
    <property type="evidence" value="ECO:0007669"/>
    <property type="project" value="InterPro"/>
</dbReference>
<dbReference type="SUPFAM" id="SSF52172">
    <property type="entry name" value="CheY-like"/>
    <property type="match status" value="1"/>
</dbReference>
<organism evidence="3 4">
    <name type="scientific">Candidatus Desulfatibia vada</name>
    <dbReference type="NCBI Taxonomy" id="2841696"/>
    <lineage>
        <taxon>Bacteria</taxon>
        <taxon>Pseudomonadati</taxon>
        <taxon>Thermodesulfobacteriota</taxon>
        <taxon>Desulfobacteria</taxon>
        <taxon>Desulfobacterales</taxon>
        <taxon>Desulfobacterales incertae sedis</taxon>
        <taxon>Candidatus Desulfatibia</taxon>
    </lineage>
</organism>
<evidence type="ECO:0000313" key="3">
    <source>
        <dbReference type="EMBL" id="MBC8431818.1"/>
    </source>
</evidence>
<dbReference type="Pfam" id="PF00072">
    <property type="entry name" value="Response_reg"/>
    <property type="match status" value="1"/>
</dbReference>